<dbReference type="Gene3D" id="2.40.10.230">
    <property type="entry name" value="Probable tRNA pseudouridine synthase domain"/>
    <property type="match status" value="1"/>
</dbReference>
<organism evidence="9 10">
    <name type="scientific">Setaria digitata</name>
    <dbReference type="NCBI Taxonomy" id="48799"/>
    <lineage>
        <taxon>Eukaryota</taxon>
        <taxon>Metazoa</taxon>
        <taxon>Ecdysozoa</taxon>
        <taxon>Nematoda</taxon>
        <taxon>Chromadorea</taxon>
        <taxon>Rhabditida</taxon>
        <taxon>Spirurina</taxon>
        <taxon>Spiruromorpha</taxon>
        <taxon>Filarioidea</taxon>
        <taxon>Setariidae</taxon>
        <taxon>Setaria</taxon>
    </lineage>
</organism>
<name>A0A915PYA1_9BILA</name>
<keyword evidence="9" id="KW-1185">Reference proteome</keyword>
<dbReference type="InterPro" id="IPR007504">
    <property type="entry name" value="H/ACA_rnp_Gar1/Naf1"/>
</dbReference>
<dbReference type="InterPro" id="IPR040309">
    <property type="entry name" value="Naf1"/>
</dbReference>
<evidence type="ECO:0000313" key="10">
    <source>
        <dbReference type="WBParaSite" id="sdigi.contig447.g8379.t1"/>
    </source>
</evidence>
<dbReference type="GO" id="GO:0003723">
    <property type="term" value="F:RNA binding"/>
    <property type="evidence" value="ECO:0007669"/>
    <property type="project" value="UniProtKB-KW"/>
</dbReference>
<keyword evidence="7" id="KW-0694">RNA-binding</keyword>
<dbReference type="GO" id="GO:0006364">
    <property type="term" value="P:rRNA processing"/>
    <property type="evidence" value="ECO:0007669"/>
    <property type="project" value="UniProtKB-KW"/>
</dbReference>
<keyword evidence="4" id="KW-0690">Ribosome biogenesis</keyword>
<evidence type="ECO:0000256" key="2">
    <source>
        <dbReference type="ARBA" id="ARBA00009801"/>
    </source>
</evidence>
<dbReference type="PANTHER" id="PTHR31633:SF1">
    <property type="entry name" value="H_ACA RIBONUCLEOPROTEIN COMPLEX NON-CORE SUBUNIT NAF1"/>
    <property type="match status" value="1"/>
</dbReference>
<keyword evidence="5" id="KW-0698">rRNA processing</keyword>
<dbReference type="SUPFAM" id="SSF50447">
    <property type="entry name" value="Translation proteins"/>
    <property type="match status" value="1"/>
</dbReference>
<evidence type="ECO:0000256" key="6">
    <source>
        <dbReference type="ARBA" id="ARBA00022553"/>
    </source>
</evidence>
<evidence type="ECO:0000256" key="3">
    <source>
        <dbReference type="ARBA" id="ARBA00021438"/>
    </source>
</evidence>
<evidence type="ECO:0000256" key="4">
    <source>
        <dbReference type="ARBA" id="ARBA00022517"/>
    </source>
</evidence>
<dbReference type="GO" id="GO:0005634">
    <property type="term" value="C:nucleus"/>
    <property type="evidence" value="ECO:0007669"/>
    <property type="project" value="UniProtKB-SubCell"/>
</dbReference>
<keyword evidence="6" id="KW-0597">Phosphoprotein</keyword>
<evidence type="ECO:0000256" key="8">
    <source>
        <dbReference type="ARBA" id="ARBA00023242"/>
    </source>
</evidence>
<dbReference type="GO" id="GO:0005732">
    <property type="term" value="C:sno(s)RNA-containing ribonucleoprotein complex"/>
    <property type="evidence" value="ECO:0007669"/>
    <property type="project" value="InterPro"/>
</dbReference>
<comment type="subcellular location">
    <subcellularLocation>
        <location evidence="1">Nucleus</location>
    </subcellularLocation>
</comment>
<dbReference type="PANTHER" id="PTHR31633">
    <property type="entry name" value="H/ACA RIBONUCLEOPROTEIN COMPLEX NON-CORE SUBUNIT NAF1"/>
    <property type="match status" value="1"/>
</dbReference>
<dbReference type="AlphaFoldDB" id="A0A915PYA1"/>
<evidence type="ECO:0000256" key="5">
    <source>
        <dbReference type="ARBA" id="ARBA00022552"/>
    </source>
</evidence>
<accession>A0A915PYA1</accession>
<evidence type="ECO:0000313" key="9">
    <source>
        <dbReference type="Proteomes" id="UP000887581"/>
    </source>
</evidence>
<dbReference type="Pfam" id="PF04410">
    <property type="entry name" value="Gar1"/>
    <property type="match status" value="1"/>
</dbReference>
<protein>
    <recommendedName>
        <fullName evidence="3">H/ACA ribonucleoprotein complex non-core subunit NAF1</fullName>
    </recommendedName>
</protein>
<dbReference type="GO" id="GO:0000493">
    <property type="term" value="P:box H/ACA snoRNP assembly"/>
    <property type="evidence" value="ECO:0007669"/>
    <property type="project" value="InterPro"/>
</dbReference>
<sequence length="400" mass="45872">MRECYLFMARNAFVDDNFWSYALERVGPPCCLYIIIGIFLEVQMDATTVIGENDQRSNVQAIQVINNDAGKDAMLQAVIAEILNHVVDMACKKCMSFDYFVDRFNIVDSTNYRSNRGLSESAFSVQSDSDTSDEEFERILESTRRHTSLQQEEEDDDTEVAIPVKGNEKFIEHEYDAMPALEELRIHVEEDILLEQFGKIVNIVDRLVVIEADTNTALDFDTVIFDVDRNAVGRVFDIFGPVVKPMYAILFNDIKEANQWKVNSAMYYAPAAAQFTHRIFTEKLRQQMRCREKATDGCWDGEGECPDDMLAFSDDETEQRYKAKHRSIKMYHFTPYLCLGQHACGGPRNKKARYSSKRGRSAYQNNRLYITRQFGNGSEYIQHGDNSAPYLYSAGSSLEQ</sequence>
<comment type="similarity">
    <text evidence="2">Belongs to the NAF1 family.</text>
</comment>
<dbReference type="InterPro" id="IPR009000">
    <property type="entry name" value="Transl_B-barrel_sf"/>
</dbReference>
<dbReference type="GO" id="GO:0001522">
    <property type="term" value="P:pseudouridine synthesis"/>
    <property type="evidence" value="ECO:0007669"/>
    <property type="project" value="InterPro"/>
</dbReference>
<dbReference type="InterPro" id="IPR038664">
    <property type="entry name" value="Gar1/Naf1_Cbf5-bd_sf"/>
</dbReference>
<dbReference type="Proteomes" id="UP000887581">
    <property type="component" value="Unplaced"/>
</dbReference>
<evidence type="ECO:0000256" key="7">
    <source>
        <dbReference type="ARBA" id="ARBA00022884"/>
    </source>
</evidence>
<reference evidence="10" key="1">
    <citation type="submission" date="2022-11" db="UniProtKB">
        <authorList>
            <consortium name="WormBaseParasite"/>
        </authorList>
    </citation>
    <scope>IDENTIFICATION</scope>
</reference>
<dbReference type="WBParaSite" id="sdigi.contig447.g8379.t1">
    <property type="protein sequence ID" value="sdigi.contig447.g8379.t1"/>
    <property type="gene ID" value="sdigi.contig447.g8379"/>
</dbReference>
<proteinExistence type="inferred from homology"/>
<keyword evidence="8" id="KW-0539">Nucleus</keyword>
<evidence type="ECO:0000256" key="1">
    <source>
        <dbReference type="ARBA" id="ARBA00004123"/>
    </source>
</evidence>